<dbReference type="Pfam" id="PF01042">
    <property type="entry name" value="Ribonuc_L-PSP"/>
    <property type="match status" value="1"/>
</dbReference>
<dbReference type="PANTHER" id="PTHR11803:SF39">
    <property type="entry name" value="2-IMINOBUTANOATE_2-IMINOPROPANOATE DEAMINASE"/>
    <property type="match status" value="1"/>
</dbReference>
<evidence type="ECO:0000313" key="2">
    <source>
        <dbReference type="Proteomes" id="UP000515317"/>
    </source>
</evidence>
<reference evidence="1 2" key="1">
    <citation type="submission" date="2020-08" db="EMBL/GenBank/DDBJ databases">
        <title>Genome sequence of Rhizobiales bacterium strain IZ6.</title>
        <authorList>
            <person name="Nakai R."/>
            <person name="Naganuma T."/>
        </authorList>
    </citation>
    <scope>NUCLEOTIDE SEQUENCE [LARGE SCALE GENOMIC DNA]</scope>
    <source>
        <strain evidence="1 2">IZ6</strain>
    </source>
</reference>
<protein>
    <submittedName>
        <fullName evidence="1">Reactive intermediate/imine deaminase</fullName>
    </submittedName>
</protein>
<dbReference type="PANTHER" id="PTHR11803">
    <property type="entry name" value="2-IMINOBUTANOATE/2-IMINOPROPANOATE DEAMINASE RIDA"/>
    <property type="match status" value="1"/>
</dbReference>
<proteinExistence type="predicted"/>
<dbReference type="SUPFAM" id="SSF55298">
    <property type="entry name" value="YjgF-like"/>
    <property type="match status" value="1"/>
</dbReference>
<dbReference type="RefSeq" id="WP_222876328.1">
    <property type="nucleotide sequence ID" value="NZ_AP023361.1"/>
</dbReference>
<dbReference type="Proteomes" id="UP000515317">
    <property type="component" value="Chromosome"/>
</dbReference>
<dbReference type="Gene3D" id="3.30.1330.40">
    <property type="entry name" value="RutC-like"/>
    <property type="match status" value="1"/>
</dbReference>
<sequence length="131" mass="14022">MRYLTVPGAPPPPPSAKYSHAVEAGGLLFVTGQLPIDPKSPANPPPEGIDAQTKLVFEILRTICSASGYRLEDAAFVRIYLTNFARDYTAMNAVYSGIFSDDARLPGRTTVGVTTLGRDSLVEIDLVVGKP</sequence>
<dbReference type="AlphaFoldDB" id="A0A6S6QRW7"/>
<keyword evidence="2" id="KW-1185">Reference proteome</keyword>
<dbReference type="EMBL" id="AP023361">
    <property type="protein sequence ID" value="BCJ89630.1"/>
    <property type="molecule type" value="Genomic_DNA"/>
</dbReference>
<dbReference type="CDD" id="cd00448">
    <property type="entry name" value="YjgF_YER057c_UK114_family"/>
    <property type="match status" value="1"/>
</dbReference>
<dbReference type="KEGG" id="tso:IZ6_03650"/>
<gene>
    <name evidence="1" type="ORF">IZ6_03650</name>
</gene>
<dbReference type="InterPro" id="IPR006175">
    <property type="entry name" value="YjgF/YER057c/UK114"/>
</dbReference>
<accession>A0A6S6QRW7</accession>
<dbReference type="InterPro" id="IPR035959">
    <property type="entry name" value="RutC-like_sf"/>
</dbReference>
<organism evidence="1 2">
    <name type="scientific">Terrihabitans soli</name>
    <dbReference type="NCBI Taxonomy" id="708113"/>
    <lineage>
        <taxon>Bacteria</taxon>
        <taxon>Pseudomonadati</taxon>
        <taxon>Pseudomonadota</taxon>
        <taxon>Alphaproteobacteria</taxon>
        <taxon>Hyphomicrobiales</taxon>
        <taxon>Terrihabitans</taxon>
    </lineage>
</organism>
<name>A0A6S6QRW7_9HYPH</name>
<dbReference type="GO" id="GO:0019239">
    <property type="term" value="F:deaminase activity"/>
    <property type="evidence" value="ECO:0007669"/>
    <property type="project" value="TreeGrafter"/>
</dbReference>
<dbReference type="GO" id="GO:0005829">
    <property type="term" value="C:cytosol"/>
    <property type="evidence" value="ECO:0007669"/>
    <property type="project" value="TreeGrafter"/>
</dbReference>
<evidence type="ECO:0000313" key="1">
    <source>
        <dbReference type="EMBL" id="BCJ89630.1"/>
    </source>
</evidence>